<comment type="caution">
    <text evidence="9">The sequence shown here is derived from an EMBL/GenBank/DDBJ whole genome shotgun (WGS) entry which is preliminary data.</text>
</comment>
<protein>
    <recommendedName>
        <fullName evidence="8">Rhodopsin domain-containing protein</fullName>
    </recommendedName>
</protein>
<feature type="transmembrane region" description="Helical" evidence="7">
    <location>
        <begin position="225"/>
        <end position="246"/>
    </location>
</feature>
<dbReference type="VEuPathDB" id="FungiDB:AB675_534"/>
<dbReference type="OrthoDB" id="5022096at2759"/>
<evidence type="ECO:0000256" key="7">
    <source>
        <dbReference type="SAM" id="Phobius"/>
    </source>
</evidence>
<dbReference type="EMBL" id="LFJN01000001">
    <property type="protein sequence ID" value="KPI46005.1"/>
    <property type="molecule type" value="Genomic_DNA"/>
</dbReference>
<keyword evidence="10" id="KW-1185">Reference proteome</keyword>
<accession>A0A0N1HHJ1</accession>
<dbReference type="AlphaFoldDB" id="A0A0N1HHJ1"/>
<dbReference type="RefSeq" id="XP_018005968.1">
    <property type="nucleotide sequence ID" value="XM_018145556.1"/>
</dbReference>
<evidence type="ECO:0000259" key="8">
    <source>
        <dbReference type="Pfam" id="PF20684"/>
    </source>
</evidence>
<evidence type="ECO:0000256" key="2">
    <source>
        <dbReference type="ARBA" id="ARBA00022692"/>
    </source>
</evidence>
<feature type="domain" description="Rhodopsin" evidence="8">
    <location>
        <begin position="49"/>
        <end position="290"/>
    </location>
</feature>
<dbReference type="GO" id="GO:0016020">
    <property type="term" value="C:membrane"/>
    <property type="evidence" value="ECO:0007669"/>
    <property type="project" value="UniProtKB-SubCell"/>
</dbReference>
<comment type="subcellular location">
    <subcellularLocation>
        <location evidence="1">Membrane</location>
        <topology evidence="1">Multi-pass membrane protein</topology>
    </subcellularLocation>
</comment>
<proteinExistence type="inferred from homology"/>
<evidence type="ECO:0000256" key="3">
    <source>
        <dbReference type="ARBA" id="ARBA00022989"/>
    </source>
</evidence>
<reference evidence="9 10" key="1">
    <citation type="submission" date="2015-06" db="EMBL/GenBank/DDBJ databases">
        <title>Draft genome of the ant-associated black yeast Phialophora attae CBS 131958.</title>
        <authorList>
            <person name="Moreno L.F."/>
            <person name="Stielow B.J."/>
            <person name="de Hoog S."/>
            <person name="Vicente V.A."/>
            <person name="Weiss V.A."/>
            <person name="de Vries M."/>
            <person name="Cruz L.M."/>
            <person name="Souza E.M."/>
        </authorList>
    </citation>
    <scope>NUCLEOTIDE SEQUENCE [LARGE SCALE GENOMIC DNA]</scope>
    <source>
        <strain evidence="9 10">CBS 131958</strain>
    </source>
</reference>
<dbReference type="STRING" id="1664694.A0A0N1HHJ1"/>
<keyword evidence="2 7" id="KW-0812">Transmembrane</keyword>
<feature type="transmembrane region" description="Helical" evidence="7">
    <location>
        <begin position="115"/>
        <end position="135"/>
    </location>
</feature>
<dbReference type="GeneID" id="28737426"/>
<sequence>MSALSEFWRRQAPPGGMPPPVSNPDENESTHIAATTLAVTIIALVIVAIRFYVRSFLVRSLGWDDWLMAVAMAVSITASTFVVVSTYYGQGEHIGDVDPSTYMIGMKLNFLSQPFLMWGVAFVKLSVGFALLRIATQKRFRWPIIGIMVFMTIYTVGCFTTLFTQCEDIRMMWNPSIPRKCYTPKTSQALAFTHAALNILTDFIFAVVIPIPMLWGLNMNKRTKFAVMGILSLGIFVCLAGILRIPTIVNYGKAGDFLWDSNGLCIWFVAELNTGIMAGSFPALKPLFKKLLDSTYLGGSRNNKYGYGIQSSGHGGHNQSAKGFQNIKVMERSRSGADADDISDDFDGANSQRDLVLPHHGQKDIALGVIQKDVVTTVTRVDATPTSKGPGNRRSGRGGYAWDQ</sequence>
<feature type="transmembrane region" description="Helical" evidence="7">
    <location>
        <begin position="32"/>
        <end position="53"/>
    </location>
</feature>
<feature type="transmembrane region" description="Helical" evidence="7">
    <location>
        <begin position="195"/>
        <end position="218"/>
    </location>
</feature>
<evidence type="ECO:0000256" key="6">
    <source>
        <dbReference type="SAM" id="MobiDB-lite"/>
    </source>
</evidence>
<dbReference type="InterPro" id="IPR049326">
    <property type="entry name" value="Rhodopsin_dom_fungi"/>
</dbReference>
<dbReference type="PANTHER" id="PTHR33048:SF167">
    <property type="entry name" value="INTEGRAL MEMBRANE PROTEIN"/>
    <property type="match status" value="1"/>
</dbReference>
<dbReference type="Proteomes" id="UP000038010">
    <property type="component" value="Unassembled WGS sequence"/>
</dbReference>
<keyword evidence="4 7" id="KW-0472">Membrane</keyword>
<feature type="region of interest" description="Disordered" evidence="6">
    <location>
        <begin position="382"/>
        <end position="404"/>
    </location>
</feature>
<dbReference type="Pfam" id="PF20684">
    <property type="entry name" value="Fung_rhodopsin"/>
    <property type="match status" value="1"/>
</dbReference>
<dbReference type="PANTHER" id="PTHR33048">
    <property type="entry name" value="PTH11-LIKE INTEGRAL MEMBRANE PROTEIN (AFU_ORTHOLOGUE AFUA_5G11245)"/>
    <property type="match status" value="1"/>
</dbReference>
<evidence type="ECO:0000256" key="5">
    <source>
        <dbReference type="ARBA" id="ARBA00038359"/>
    </source>
</evidence>
<evidence type="ECO:0000256" key="1">
    <source>
        <dbReference type="ARBA" id="ARBA00004141"/>
    </source>
</evidence>
<organism evidence="9 10">
    <name type="scientific">Cyphellophora attinorum</name>
    <dbReference type="NCBI Taxonomy" id="1664694"/>
    <lineage>
        <taxon>Eukaryota</taxon>
        <taxon>Fungi</taxon>
        <taxon>Dikarya</taxon>
        <taxon>Ascomycota</taxon>
        <taxon>Pezizomycotina</taxon>
        <taxon>Eurotiomycetes</taxon>
        <taxon>Chaetothyriomycetidae</taxon>
        <taxon>Chaetothyriales</taxon>
        <taxon>Cyphellophoraceae</taxon>
        <taxon>Cyphellophora</taxon>
    </lineage>
</organism>
<dbReference type="InterPro" id="IPR052337">
    <property type="entry name" value="SAT4-like"/>
</dbReference>
<gene>
    <name evidence="9" type="ORF">AB675_534</name>
</gene>
<comment type="similarity">
    <text evidence="5">Belongs to the SAT4 family.</text>
</comment>
<feature type="transmembrane region" description="Helical" evidence="7">
    <location>
        <begin position="142"/>
        <end position="163"/>
    </location>
</feature>
<evidence type="ECO:0000313" key="10">
    <source>
        <dbReference type="Proteomes" id="UP000038010"/>
    </source>
</evidence>
<name>A0A0N1HHJ1_9EURO</name>
<evidence type="ECO:0000256" key="4">
    <source>
        <dbReference type="ARBA" id="ARBA00023136"/>
    </source>
</evidence>
<feature type="transmembrane region" description="Helical" evidence="7">
    <location>
        <begin position="65"/>
        <end position="88"/>
    </location>
</feature>
<evidence type="ECO:0000313" key="9">
    <source>
        <dbReference type="EMBL" id="KPI46005.1"/>
    </source>
</evidence>
<keyword evidence="3 7" id="KW-1133">Transmembrane helix</keyword>